<evidence type="ECO:0000313" key="1">
    <source>
        <dbReference type="EMBL" id="KFA90571.1"/>
    </source>
</evidence>
<comment type="caution">
    <text evidence="1">The sequence shown here is derived from an EMBL/GenBank/DDBJ whole genome shotgun (WGS) entry which is preliminary data.</text>
</comment>
<name>A0A084SQ36_9BACT</name>
<gene>
    <name evidence="1" type="ORF">Q664_27285</name>
</gene>
<protein>
    <submittedName>
        <fullName evidence="1">Uncharacterized protein</fullName>
    </submittedName>
</protein>
<reference evidence="1 2" key="1">
    <citation type="submission" date="2014-07" db="EMBL/GenBank/DDBJ databases">
        <title>Draft Genome Sequence of Gephyronic Acid Producer, Cystobacter violaceus Strain Cb vi76.</title>
        <authorList>
            <person name="Stevens D.C."/>
            <person name="Young J."/>
            <person name="Carmichael R."/>
            <person name="Tan J."/>
            <person name="Taylor R.E."/>
        </authorList>
    </citation>
    <scope>NUCLEOTIDE SEQUENCE [LARGE SCALE GENOMIC DNA]</scope>
    <source>
        <strain evidence="1 2">Cb vi76</strain>
    </source>
</reference>
<accession>A0A084SQ36</accession>
<dbReference type="AlphaFoldDB" id="A0A084SQ36"/>
<dbReference type="EMBL" id="JPMI01000201">
    <property type="protein sequence ID" value="KFA90571.1"/>
    <property type="molecule type" value="Genomic_DNA"/>
</dbReference>
<dbReference type="Proteomes" id="UP000028547">
    <property type="component" value="Unassembled WGS sequence"/>
</dbReference>
<sequence length="225" mass="26117">MLLCVVILAIFNSGCVIHMGALFNDISETVKDAMRDTGPAPVAWYGIDFRDTELYGLFGRYESFNSLASFDQQFPRVALTVIDVPPNHFENFMDPTKSCWRLRAKIWQSMEEYKFVEPFHWCSPRDLLPASVPVDSVEKWFSIKLLSFHTGNIRQEGPMPPESALPTDLKHQEFWRSSSFSTNSMNGKMLVSLLYHMGFDWTNLEDRRVWIVEFSQTRWDSPSNR</sequence>
<evidence type="ECO:0000313" key="2">
    <source>
        <dbReference type="Proteomes" id="UP000028547"/>
    </source>
</evidence>
<organism evidence="1 2">
    <name type="scientific">Archangium violaceum Cb vi76</name>
    <dbReference type="NCBI Taxonomy" id="1406225"/>
    <lineage>
        <taxon>Bacteria</taxon>
        <taxon>Pseudomonadati</taxon>
        <taxon>Myxococcota</taxon>
        <taxon>Myxococcia</taxon>
        <taxon>Myxococcales</taxon>
        <taxon>Cystobacterineae</taxon>
        <taxon>Archangiaceae</taxon>
        <taxon>Archangium</taxon>
    </lineage>
</organism>
<proteinExistence type="predicted"/>